<reference evidence="7 8" key="1">
    <citation type="submission" date="2019-01" db="EMBL/GenBank/DDBJ databases">
        <title>Draft genome sequences of three monokaryotic isolates of the white-rot basidiomycete fungus Dichomitus squalens.</title>
        <authorList>
            <consortium name="DOE Joint Genome Institute"/>
            <person name="Lopez S.C."/>
            <person name="Andreopoulos B."/>
            <person name="Pangilinan J."/>
            <person name="Lipzen A."/>
            <person name="Riley R."/>
            <person name="Ahrendt S."/>
            <person name="Ng V."/>
            <person name="Barry K."/>
            <person name="Daum C."/>
            <person name="Grigoriev I.V."/>
            <person name="Hilden K.S."/>
            <person name="Makela M.R."/>
            <person name="de Vries R.P."/>
        </authorList>
    </citation>
    <scope>NUCLEOTIDE SEQUENCE [LARGE SCALE GENOMIC DNA]</scope>
    <source>
        <strain evidence="7 8">CBS 464.89</strain>
    </source>
</reference>
<sequence>MYGVPALLACCGGILLAGLGAVRAQTPPNSYPHVWPGQPRGPLSPLWQHYFEVKGPLPNLTHARLPRSFAGNIPVDRPGHPNDTFFFWGFEREGKPGGLTAPAFPHNDEPWILWVQGGPGSSGLLGLAVENGPIHVLPNYTWTVNPYSWNKLADTIWIDQPVGTGFSTADTTGYVADEDQMAVDFINFLRNLVKVFPSLATRPLYLAGESYAGFYIPYLLKHLLPLEDPPVNLRKIAIGNGFIGSYATNRETPVITLLESFPDLIGYDPDVFNYFKEQHHLCGFDLNLTYPQTDGTFPPLKLPLGQIVNQTNTSALVNQALFTTPSLKQQLASKYAARVQNNVDVKRSDVLERREEARAQWKRDLSGRPNGTVDPWYGCDVWEEMWDYALNFTFPWTNGGLDTFDIPDATFPEPTLDASVFLNDPRVRAALHAPLSKNWTSAFTYPFGNVYLNNTPNMHGDLSIEPIVFFTELFANSSAKGVPWVFYSGNDDSQDAHRSTEVVIQNFTFGGIQGFTKKPSTPWYDDDGAFAGVVHQERNVSYVLFDGAGHLIPEYKPQQSLVFLREFILGDNPNGTVLDNGTVVGGENATLAGDYLFGGGQVFYGSAATEGTVIAPPATIASWDSFLATATLVAAPTTTAPPTAVGTASSLTSAVDATTFSTTVVLRRST</sequence>
<keyword evidence="4 6" id="KW-0378">Hydrolase</keyword>
<dbReference type="Gene3D" id="3.40.50.1820">
    <property type="entry name" value="alpha/beta hydrolase"/>
    <property type="match status" value="1"/>
</dbReference>
<dbReference type="PRINTS" id="PR00724">
    <property type="entry name" value="CRBOXYPTASEC"/>
</dbReference>
<dbReference type="PROSITE" id="PS00131">
    <property type="entry name" value="CARBOXYPEPT_SER_SER"/>
    <property type="match status" value="1"/>
</dbReference>
<dbReference type="PANTHER" id="PTHR11802:SF479">
    <property type="entry name" value="CARBOXYPEPTIDASE"/>
    <property type="match status" value="1"/>
</dbReference>
<keyword evidence="6" id="KW-0732">Signal</keyword>
<evidence type="ECO:0000256" key="3">
    <source>
        <dbReference type="ARBA" id="ARBA00022670"/>
    </source>
</evidence>
<keyword evidence="8" id="KW-1185">Reference proteome</keyword>
<evidence type="ECO:0000256" key="4">
    <source>
        <dbReference type="ARBA" id="ARBA00022801"/>
    </source>
</evidence>
<evidence type="ECO:0000256" key="6">
    <source>
        <dbReference type="RuleBase" id="RU361156"/>
    </source>
</evidence>
<evidence type="ECO:0000256" key="1">
    <source>
        <dbReference type="ARBA" id="ARBA00009431"/>
    </source>
</evidence>
<evidence type="ECO:0000313" key="7">
    <source>
        <dbReference type="EMBL" id="TBU63430.1"/>
    </source>
</evidence>
<dbReference type="EC" id="3.4.16.-" evidence="6"/>
<dbReference type="PANTHER" id="PTHR11802">
    <property type="entry name" value="SERINE PROTEASE FAMILY S10 SERINE CARBOXYPEPTIDASE"/>
    <property type="match status" value="1"/>
</dbReference>
<keyword evidence="2 6" id="KW-0121">Carboxypeptidase</keyword>
<proteinExistence type="inferred from homology"/>
<dbReference type="GO" id="GO:0006508">
    <property type="term" value="P:proteolysis"/>
    <property type="evidence" value="ECO:0007669"/>
    <property type="project" value="UniProtKB-KW"/>
</dbReference>
<evidence type="ECO:0000256" key="5">
    <source>
        <dbReference type="ARBA" id="ARBA00023180"/>
    </source>
</evidence>
<dbReference type="SUPFAM" id="SSF53474">
    <property type="entry name" value="alpha/beta-Hydrolases"/>
    <property type="match status" value="1"/>
</dbReference>
<evidence type="ECO:0000256" key="2">
    <source>
        <dbReference type="ARBA" id="ARBA00022645"/>
    </source>
</evidence>
<accession>A0A4Q9Q8B5</accession>
<gene>
    <name evidence="7" type="ORF">BD310DRAFT_841444</name>
</gene>
<keyword evidence="5" id="KW-0325">Glycoprotein</keyword>
<dbReference type="AlphaFoldDB" id="A0A4Q9Q8B5"/>
<dbReference type="InterPro" id="IPR001563">
    <property type="entry name" value="Peptidase_S10"/>
</dbReference>
<comment type="similarity">
    <text evidence="1 6">Belongs to the peptidase S10 family.</text>
</comment>
<dbReference type="Pfam" id="PF00450">
    <property type="entry name" value="Peptidase_S10"/>
    <property type="match status" value="2"/>
</dbReference>
<dbReference type="Proteomes" id="UP000292082">
    <property type="component" value="Unassembled WGS sequence"/>
</dbReference>
<dbReference type="EMBL" id="ML145089">
    <property type="protein sequence ID" value="TBU63430.1"/>
    <property type="molecule type" value="Genomic_DNA"/>
</dbReference>
<dbReference type="InterPro" id="IPR029058">
    <property type="entry name" value="AB_hydrolase_fold"/>
</dbReference>
<protein>
    <recommendedName>
        <fullName evidence="6">Carboxypeptidase</fullName>
        <ecNumber evidence="6">3.4.16.-</ecNumber>
    </recommendedName>
</protein>
<name>A0A4Q9Q8B5_9APHY</name>
<organism evidence="7 8">
    <name type="scientific">Dichomitus squalens</name>
    <dbReference type="NCBI Taxonomy" id="114155"/>
    <lineage>
        <taxon>Eukaryota</taxon>
        <taxon>Fungi</taxon>
        <taxon>Dikarya</taxon>
        <taxon>Basidiomycota</taxon>
        <taxon>Agaricomycotina</taxon>
        <taxon>Agaricomycetes</taxon>
        <taxon>Polyporales</taxon>
        <taxon>Polyporaceae</taxon>
        <taxon>Dichomitus</taxon>
    </lineage>
</organism>
<feature type="chain" id="PRO_5020884883" description="Carboxypeptidase" evidence="6">
    <location>
        <begin position="25"/>
        <end position="670"/>
    </location>
</feature>
<dbReference type="GO" id="GO:0004185">
    <property type="term" value="F:serine-type carboxypeptidase activity"/>
    <property type="evidence" value="ECO:0007669"/>
    <property type="project" value="UniProtKB-UniRule"/>
</dbReference>
<keyword evidence="3 6" id="KW-0645">Protease</keyword>
<evidence type="ECO:0000313" key="8">
    <source>
        <dbReference type="Proteomes" id="UP000292082"/>
    </source>
</evidence>
<feature type="signal peptide" evidence="6">
    <location>
        <begin position="1"/>
        <end position="24"/>
    </location>
</feature>
<dbReference type="InterPro" id="IPR018202">
    <property type="entry name" value="Ser_caboxypep_ser_AS"/>
</dbReference>